<evidence type="ECO:0000256" key="4">
    <source>
        <dbReference type="ARBA" id="ARBA00022989"/>
    </source>
</evidence>
<evidence type="ECO:0000313" key="9">
    <source>
        <dbReference type="Proteomes" id="UP000485058"/>
    </source>
</evidence>
<keyword evidence="2" id="KW-0813">Transport</keyword>
<dbReference type="GO" id="GO:0016020">
    <property type="term" value="C:membrane"/>
    <property type="evidence" value="ECO:0007669"/>
    <property type="project" value="UniProtKB-SubCell"/>
</dbReference>
<feature type="transmembrane region" description="Helical" evidence="6">
    <location>
        <begin position="23"/>
        <end position="46"/>
    </location>
</feature>
<organism evidence="8 9">
    <name type="scientific">Haematococcus lacustris</name>
    <name type="common">Green alga</name>
    <name type="synonym">Haematococcus pluvialis</name>
    <dbReference type="NCBI Taxonomy" id="44745"/>
    <lineage>
        <taxon>Eukaryota</taxon>
        <taxon>Viridiplantae</taxon>
        <taxon>Chlorophyta</taxon>
        <taxon>core chlorophytes</taxon>
        <taxon>Chlorophyceae</taxon>
        <taxon>CS clade</taxon>
        <taxon>Chlamydomonadales</taxon>
        <taxon>Haematococcaceae</taxon>
        <taxon>Haematococcus</taxon>
    </lineage>
</organism>
<dbReference type="InterPro" id="IPR013525">
    <property type="entry name" value="ABC2_TM"/>
</dbReference>
<dbReference type="GO" id="GO:0140359">
    <property type="term" value="F:ABC-type transporter activity"/>
    <property type="evidence" value="ECO:0007669"/>
    <property type="project" value="InterPro"/>
</dbReference>
<dbReference type="InterPro" id="IPR050352">
    <property type="entry name" value="ABCG_transporters"/>
</dbReference>
<gene>
    <name evidence="8" type="ORF">HaLaN_27526</name>
</gene>
<feature type="transmembrane region" description="Helical" evidence="6">
    <location>
        <begin position="75"/>
        <end position="93"/>
    </location>
</feature>
<comment type="subcellular location">
    <subcellularLocation>
        <location evidence="1">Membrane</location>
        <topology evidence="1">Multi-pass membrane protein</topology>
    </subcellularLocation>
</comment>
<feature type="transmembrane region" description="Helical" evidence="6">
    <location>
        <begin position="105"/>
        <end position="135"/>
    </location>
</feature>
<dbReference type="EMBL" id="BLLF01004116">
    <property type="protein sequence ID" value="GFH28950.1"/>
    <property type="molecule type" value="Genomic_DNA"/>
</dbReference>
<evidence type="ECO:0000313" key="8">
    <source>
        <dbReference type="EMBL" id="GFH28950.1"/>
    </source>
</evidence>
<name>A0A6A0A8C8_HAELA</name>
<evidence type="ECO:0000259" key="7">
    <source>
        <dbReference type="Pfam" id="PF01061"/>
    </source>
</evidence>
<protein>
    <submittedName>
        <fullName evidence="8">ABC transporter domain-containing protein</fullName>
    </submittedName>
</protein>
<feature type="transmembrane region" description="Helical" evidence="6">
    <location>
        <begin position="208"/>
        <end position="230"/>
    </location>
</feature>
<proteinExistence type="predicted"/>
<keyword evidence="4 6" id="KW-1133">Transmembrane helix</keyword>
<dbReference type="PANTHER" id="PTHR48041">
    <property type="entry name" value="ABC TRANSPORTER G FAMILY MEMBER 28"/>
    <property type="match status" value="1"/>
</dbReference>
<dbReference type="Pfam" id="PF01061">
    <property type="entry name" value="ABC2_membrane"/>
    <property type="match status" value="1"/>
</dbReference>
<evidence type="ECO:0000256" key="3">
    <source>
        <dbReference type="ARBA" id="ARBA00022692"/>
    </source>
</evidence>
<dbReference type="Proteomes" id="UP000485058">
    <property type="component" value="Unassembled WGS sequence"/>
</dbReference>
<dbReference type="AlphaFoldDB" id="A0A6A0A8C8"/>
<evidence type="ECO:0000256" key="2">
    <source>
        <dbReference type="ARBA" id="ARBA00022448"/>
    </source>
</evidence>
<evidence type="ECO:0000256" key="1">
    <source>
        <dbReference type="ARBA" id="ARBA00004141"/>
    </source>
</evidence>
<evidence type="ECO:0000256" key="5">
    <source>
        <dbReference type="ARBA" id="ARBA00023136"/>
    </source>
</evidence>
<keyword evidence="5 6" id="KW-0472">Membrane</keyword>
<sequence length="231" mass="24216">TGVVVGVIFLHQPFTLSGVQNRAGVLFFSLALTGFTALSVFDGLMLDRALVTREARAGHYHPVAYLVGRLALDALLLRVVPATLFTLVLYPLAGLKTDAANVATLALVLGTFGATVGALAATLLMNLVLLLWVLLGGFLVNPTSIPPGIGWLRYCSPMPYAFEALVSNEVAGQTFSLSVPGIPSVDNIQGYALMTAIGLDASRAQSDVALLVVFFMGFNALAMAAFSWAAA</sequence>
<dbReference type="PANTHER" id="PTHR48041:SF2">
    <property type="entry name" value="ATP-DEPENDENT PERMEASE-RELATED"/>
    <property type="match status" value="1"/>
</dbReference>
<feature type="non-terminal residue" evidence="8">
    <location>
        <position position="1"/>
    </location>
</feature>
<accession>A0A6A0A8C8</accession>
<evidence type="ECO:0000256" key="6">
    <source>
        <dbReference type="SAM" id="Phobius"/>
    </source>
</evidence>
<keyword evidence="9" id="KW-1185">Reference proteome</keyword>
<feature type="domain" description="ABC-2 type transporter transmembrane" evidence="7">
    <location>
        <begin position="2"/>
        <end position="169"/>
    </location>
</feature>
<keyword evidence="3 6" id="KW-0812">Transmembrane</keyword>
<reference evidence="8 9" key="1">
    <citation type="submission" date="2020-02" db="EMBL/GenBank/DDBJ databases">
        <title>Draft genome sequence of Haematococcus lacustris strain NIES-144.</title>
        <authorList>
            <person name="Morimoto D."/>
            <person name="Nakagawa S."/>
            <person name="Yoshida T."/>
            <person name="Sawayama S."/>
        </authorList>
    </citation>
    <scope>NUCLEOTIDE SEQUENCE [LARGE SCALE GENOMIC DNA]</scope>
    <source>
        <strain evidence="8 9">NIES-144</strain>
    </source>
</reference>
<comment type="caution">
    <text evidence="8">The sequence shown here is derived from an EMBL/GenBank/DDBJ whole genome shotgun (WGS) entry which is preliminary data.</text>
</comment>